<dbReference type="EMBL" id="JACHVY010000001">
    <property type="protein sequence ID" value="MBB2899708.1"/>
    <property type="molecule type" value="Genomic_DNA"/>
</dbReference>
<sequence length="174" mass="18051">MTTTPDDAARAPAPDPTSPVAPGDVAAPERGLRVLARATDALRLHTPSGWRALRADLLDHARRVYRPSAPLRARHPGGEYVVAGDVLVARVRTALAAVPGVEVTAVRCTTDAQDRLDVLTVQIAVVFGTPVLAVADTVLDLTAPAVEGLLGPVGAAGPAPRVHVHVGDVTRARL</sequence>
<evidence type="ECO:0000313" key="3">
    <source>
        <dbReference type="Proteomes" id="UP000533269"/>
    </source>
</evidence>
<accession>A0A7W4TIX1</accession>
<comment type="caution">
    <text evidence="2">The sequence shown here is derived from an EMBL/GenBank/DDBJ whole genome shotgun (WGS) entry which is preliminary data.</text>
</comment>
<feature type="region of interest" description="Disordered" evidence="1">
    <location>
        <begin position="1"/>
        <end position="27"/>
    </location>
</feature>
<dbReference type="RefSeq" id="WP_183390277.1">
    <property type="nucleotide sequence ID" value="NZ_JACHVY010000001.1"/>
</dbReference>
<feature type="compositionally biased region" description="Low complexity" evidence="1">
    <location>
        <begin position="1"/>
        <end position="12"/>
    </location>
</feature>
<reference evidence="2 3" key="2">
    <citation type="submission" date="2020-08" db="EMBL/GenBank/DDBJ databases">
        <authorList>
            <person name="Partida-Martinez L."/>
            <person name="Huntemann M."/>
            <person name="Clum A."/>
            <person name="Wang J."/>
            <person name="Palaniappan K."/>
            <person name="Ritter S."/>
            <person name="Chen I.-M."/>
            <person name="Stamatis D."/>
            <person name="Reddy T."/>
            <person name="O'Malley R."/>
            <person name="Daum C."/>
            <person name="Shapiro N."/>
            <person name="Ivanova N."/>
            <person name="Kyrpides N."/>
            <person name="Woyke T."/>
        </authorList>
    </citation>
    <scope>NUCLEOTIDE SEQUENCE [LARGE SCALE GENOMIC DNA]</scope>
    <source>
        <strain evidence="2 3">AS2.23</strain>
    </source>
</reference>
<gene>
    <name evidence="2" type="ORF">FHR75_000496</name>
</gene>
<evidence type="ECO:0000313" key="2">
    <source>
        <dbReference type="EMBL" id="MBB2899708.1"/>
    </source>
</evidence>
<protein>
    <submittedName>
        <fullName evidence="2">Uncharacterized protein</fullName>
    </submittedName>
</protein>
<evidence type="ECO:0000256" key="1">
    <source>
        <dbReference type="SAM" id="MobiDB-lite"/>
    </source>
</evidence>
<organism evidence="2 3">
    <name type="scientific">Kineococcus radiotolerans</name>
    <dbReference type="NCBI Taxonomy" id="131568"/>
    <lineage>
        <taxon>Bacteria</taxon>
        <taxon>Bacillati</taxon>
        <taxon>Actinomycetota</taxon>
        <taxon>Actinomycetes</taxon>
        <taxon>Kineosporiales</taxon>
        <taxon>Kineosporiaceae</taxon>
        <taxon>Kineococcus</taxon>
    </lineage>
</organism>
<name>A0A7W4TIX1_KINRA</name>
<dbReference type="Proteomes" id="UP000533269">
    <property type="component" value="Unassembled WGS sequence"/>
</dbReference>
<proteinExistence type="predicted"/>
<dbReference type="AlphaFoldDB" id="A0A7W4TIX1"/>
<reference evidence="2 3" key="1">
    <citation type="submission" date="2020-08" db="EMBL/GenBank/DDBJ databases">
        <title>The Agave Microbiome: Exploring the role of microbial communities in plant adaptations to desert environments.</title>
        <authorList>
            <person name="Partida-Martinez L.P."/>
        </authorList>
    </citation>
    <scope>NUCLEOTIDE SEQUENCE [LARGE SCALE GENOMIC DNA]</scope>
    <source>
        <strain evidence="2 3">AS2.23</strain>
    </source>
</reference>